<keyword evidence="6" id="KW-1185">Reference proteome</keyword>
<keyword evidence="3" id="KW-0456">Lyase</keyword>
<sequence>MYSFITLGNQSLLLIFRPIPMTSFYPKRTVRVQARPISAISNELPSLARRSANFQPSIWGDHFLADASDDIKENNSNQEKQKHQLLKEVVEKIQSETPNKTPQILELIDAIQRLGVAYHFEREIEASLRNIYNSFDEFNDEDDNDLHVVALRFRLLRQHGHYVPCGGGKAWTVRRIFLLQETEL</sequence>
<dbReference type="SUPFAM" id="SSF48239">
    <property type="entry name" value="Terpenoid cyclases/Protein prenyltransferases"/>
    <property type="match status" value="1"/>
</dbReference>
<dbReference type="PANTHER" id="PTHR31225">
    <property type="entry name" value="OS04G0344100 PROTEIN-RELATED"/>
    <property type="match status" value="1"/>
</dbReference>
<comment type="cofactor">
    <cofactor evidence="1">
        <name>Mg(2+)</name>
        <dbReference type="ChEBI" id="CHEBI:18420"/>
    </cofactor>
</comment>
<reference evidence="5 6" key="1">
    <citation type="submission" date="2024-11" db="EMBL/GenBank/DDBJ databases">
        <title>A near-complete genome assembly of Cinchona calisaya.</title>
        <authorList>
            <person name="Lian D.C."/>
            <person name="Zhao X.W."/>
            <person name="Wei L."/>
        </authorList>
    </citation>
    <scope>NUCLEOTIDE SEQUENCE [LARGE SCALE GENOMIC DNA]</scope>
    <source>
        <tissue evidence="5">Nenye</tissue>
    </source>
</reference>
<dbReference type="Pfam" id="PF01397">
    <property type="entry name" value="Terpene_synth"/>
    <property type="match status" value="1"/>
</dbReference>
<dbReference type="AlphaFoldDB" id="A0ABD2Y9L2"/>
<evidence type="ECO:0000259" key="4">
    <source>
        <dbReference type="Pfam" id="PF01397"/>
    </source>
</evidence>
<gene>
    <name evidence="5" type="ORF">ACH5RR_037815</name>
</gene>
<dbReference type="EMBL" id="JBJUIK010000015">
    <property type="protein sequence ID" value="KAL3503366.1"/>
    <property type="molecule type" value="Genomic_DNA"/>
</dbReference>
<comment type="pathway">
    <text evidence="2">Secondary metabolite biosynthesis; terpenoid biosynthesis.</text>
</comment>
<name>A0ABD2Y9L2_9GENT</name>
<evidence type="ECO:0000313" key="6">
    <source>
        <dbReference type="Proteomes" id="UP001630127"/>
    </source>
</evidence>
<proteinExistence type="predicted"/>
<dbReference type="Proteomes" id="UP001630127">
    <property type="component" value="Unassembled WGS sequence"/>
</dbReference>
<dbReference type="Gene3D" id="1.50.10.130">
    <property type="entry name" value="Terpene synthase, N-terminal domain"/>
    <property type="match status" value="1"/>
</dbReference>
<dbReference type="GO" id="GO:0016829">
    <property type="term" value="F:lyase activity"/>
    <property type="evidence" value="ECO:0007669"/>
    <property type="project" value="UniProtKB-KW"/>
</dbReference>
<organism evidence="5 6">
    <name type="scientific">Cinchona calisaya</name>
    <dbReference type="NCBI Taxonomy" id="153742"/>
    <lineage>
        <taxon>Eukaryota</taxon>
        <taxon>Viridiplantae</taxon>
        <taxon>Streptophyta</taxon>
        <taxon>Embryophyta</taxon>
        <taxon>Tracheophyta</taxon>
        <taxon>Spermatophyta</taxon>
        <taxon>Magnoliopsida</taxon>
        <taxon>eudicotyledons</taxon>
        <taxon>Gunneridae</taxon>
        <taxon>Pentapetalae</taxon>
        <taxon>asterids</taxon>
        <taxon>lamiids</taxon>
        <taxon>Gentianales</taxon>
        <taxon>Rubiaceae</taxon>
        <taxon>Cinchonoideae</taxon>
        <taxon>Cinchoneae</taxon>
        <taxon>Cinchona</taxon>
    </lineage>
</organism>
<dbReference type="InterPro" id="IPR001906">
    <property type="entry name" value="Terpene_synth_N"/>
</dbReference>
<evidence type="ECO:0000313" key="5">
    <source>
        <dbReference type="EMBL" id="KAL3503366.1"/>
    </source>
</evidence>
<evidence type="ECO:0000256" key="2">
    <source>
        <dbReference type="ARBA" id="ARBA00004721"/>
    </source>
</evidence>
<evidence type="ECO:0000256" key="1">
    <source>
        <dbReference type="ARBA" id="ARBA00001946"/>
    </source>
</evidence>
<comment type="caution">
    <text evidence="5">The sequence shown here is derived from an EMBL/GenBank/DDBJ whole genome shotgun (WGS) entry which is preliminary data.</text>
</comment>
<protein>
    <recommendedName>
        <fullName evidence="4">Terpene synthase N-terminal domain-containing protein</fullName>
    </recommendedName>
</protein>
<dbReference type="InterPro" id="IPR050148">
    <property type="entry name" value="Terpene_synthase-like"/>
</dbReference>
<dbReference type="InterPro" id="IPR008930">
    <property type="entry name" value="Terpenoid_cyclase/PrenylTrfase"/>
</dbReference>
<dbReference type="PANTHER" id="PTHR31225:SF221">
    <property type="entry name" value="(-)-GERMACRENE D SYNTHASE"/>
    <property type="match status" value="1"/>
</dbReference>
<evidence type="ECO:0000256" key="3">
    <source>
        <dbReference type="ARBA" id="ARBA00023239"/>
    </source>
</evidence>
<accession>A0ABD2Y9L2</accession>
<dbReference type="InterPro" id="IPR036965">
    <property type="entry name" value="Terpene_synth_N_sf"/>
</dbReference>
<feature type="domain" description="Terpene synthase N-terminal" evidence="4">
    <location>
        <begin position="58"/>
        <end position="165"/>
    </location>
</feature>